<reference evidence="1 2" key="1">
    <citation type="submission" date="2024-11" db="EMBL/GenBank/DDBJ databases">
        <title>A near-complete genome assembly of Cinchona calisaya.</title>
        <authorList>
            <person name="Lian D.C."/>
            <person name="Zhao X.W."/>
            <person name="Wei L."/>
        </authorList>
    </citation>
    <scope>NUCLEOTIDE SEQUENCE [LARGE SCALE GENOMIC DNA]</scope>
    <source>
        <tissue evidence="1">Nenye</tissue>
    </source>
</reference>
<dbReference type="InterPro" id="IPR013783">
    <property type="entry name" value="Ig-like_fold"/>
</dbReference>
<organism evidence="1 2">
    <name type="scientific">Cinchona calisaya</name>
    <dbReference type="NCBI Taxonomy" id="153742"/>
    <lineage>
        <taxon>Eukaryota</taxon>
        <taxon>Viridiplantae</taxon>
        <taxon>Streptophyta</taxon>
        <taxon>Embryophyta</taxon>
        <taxon>Tracheophyta</taxon>
        <taxon>Spermatophyta</taxon>
        <taxon>Magnoliopsida</taxon>
        <taxon>eudicotyledons</taxon>
        <taxon>Gunneridae</taxon>
        <taxon>Pentapetalae</taxon>
        <taxon>asterids</taxon>
        <taxon>lamiids</taxon>
        <taxon>Gentianales</taxon>
        <taxon>Rubiaceae</taxon>
        <taxon>Cinchonoideae</taxon>
        <taxon>Cinchoneae</taxon>
        <taxon>Cinchona</taxon>
    </lineage>
</organism>
<dbReference type="AlphaFoldDB" id="A0ABD2Y2C1"/>
<protein>
    <submittedName>
        <fullName evidence="1">Uncharacterized protein</fullName>
    </submittedName>
</protein>
<accession>A0ABD2Y2C1</accession>
<gene>
    <name evidence="1" type="ORF">ACH5RR_039448</name>
</gene>
<name>A0ABD2Y2C1_9GENT</name>
<dbReference type="EMBL" id="JBJUIK010000016">
    <property type="protein sequence ID" value="KAL3500355.1"/>
    <property type="molecule type" value="Genomic_DNA"/>
</dbReference>
<evidence type="ECO:0000313" key="1">
    <source>
        <dbReference type="EMBL" id="KAL3500355.1"/>
    </source>
</evidence>
<dbReference type="Gene3D" id="2.60.40.10">
    <property type="entry name" value="Immunoglobulins"/>
    <property type="match status" value="1"/>
</dbReference>
<sequence>MLYRLLVKFYVGIYYDPLEKEKYIFKHPQPKRPKSLKMYEAQVGMSDIKLVINTYDGFMVSCSKACAEEGGSCDSVGVAAKESAKVGIFDATAVAIASNGG</sequence>
<proteinExistence type="predicted"/>
<evidence type="ECO:0000313" key="2">
    <source>
        <dbReference type="Proteomes" id="UP001630127"/>
    </source>
</evidence>
<dbReference type="Gene3D" id="3.20.20.80">
    <property type="entry name" value="Glycosidases"/>
    <property type="match status" value="1"/>
</dbReference>
<comment type="caution">
    <text evidence="1">The sequence shown here is derived from an EMBL/GenBank/DDBJ whole genome shotgun (WGS) entry which is preliminary data.</text>
</comment>
<dbReference type="Proteomes" id="UP001630127">
    <property type="component" value="Unassembled WGS sequence"/>
</dbReference>
<keyword evidence="2" id="KW-1185">Reference proteome</keyword>